<feature type="domain" description="DHHA1" evidence="7">
    <location>
        <begin position="357"/>
        <end position="448"/>
    </location>
</feature>
<evidence type="ECO:0000259" key="7">
    <source>
        <dbReference type="Pfam" id="PF02272"/>
    </source>
</evidence>
<evidence type="ECO:0000256" key="4">
    <source>
        <dbReference type="ARBA" id="ARBA00022801"/>
    </source>
</evidence>
<keyword evidence="3" id="KW-0540">Nuclease</keyword>
<dbReference type="GO" id="GO:0008409">
    <property type="term" value="F:5'-3' exonuclease activity"/>
    <property type="evidence" value="ECO:0007669"/>
    <property type="project" value="InterPro"/>
</dbReference>
<organism evidence="9 10">
    <name type="scientific">Marinigracilibium pacificum</name>
    <dbReference type="NCBI Taxonomy" id="2729599"/>
    <lineage>
        <taxon>Bacteria</taxon>
        <taxon>Pseudomonadati</taxon>
        <taxon>Bacteroidota</taxon>
        <taxon>Cytophagia</taxon>
        <taxon>Cytophagales</taxon>
        <taxon>Flammeovirgaceae</taxon>
        <taxon>Marinigracilibium</taxon>
    </lineage>
</organism>
<evidence type="ECO:0000313" key="10">
    <source>
        <dbReference type="Proteomes" id="UP000559010"/>
    </source>
</evidence>
<dbReference type="GO" id="GO:0006310">
    <property type="term" value="P:DNA recombination"/>
    <property type="evidence" value="ECO:0007669"/>
    <property type="project" value="InterPro"/>
</dbReference>
<evidence type="ECO:0000259" key="8">
    <source>
        <dbReference type="Pfam" id="PF17768"/>
    </source>
</evidence>
<dbReference type="PANTHER" id="PTHR30255">
    <property type="entry name" value="SINGLE-STRANDED-DNA-SPECIFIC EXONUCLEASE RECJ"/>
    <property type="match status" value="1"/>
</dbReference>
<dbReference type="Proteomes" id="UP000559010">
    <property type="component" value="Unassembled WGS sequence"/>
</dbReference>
<name>A0A848IUZ0_9BACT</name>
<reference evidence="9 10" key="1">
    <citation type="submission" date="2020-04" db="EMBL/GenBank/DDBJ databases">
        <title>Flammeovirgaceae bacterium KN852 isolated from deep sea.</title>
        <authorList>
            <person name="Zhang D.-C."/>
        </authorList>
    </citation>
    <scope>NUCLEOTIDE SEQUENCE [LARGE SCALE GENOMIC DNA]</scope>
    <source>
        <strain evidence="9 10">KN852</strain>
    </source>
</reference>
<evidence type="ECO:0000256" key="3">
    <source>
        <dbReference type="ARBA" id="ARBA00022722"/>
    </source>
</evidence>
<dbReference type="Pfam" id="PF01368">
    <property type="entry name" value="DHH"/>
    <property type="match status" value="1"/>
</dbReference>
<dbReference type="InterPro" id="IPR051673">
    <property type="entry name" value="SSDNA_exonuclease_RecJ"/>
</dbReference>
<dbReference type="InterPro" id="IPR041122">
    <property type="entry name" value="RecJ_OB"/>
</dbReference>
<dbReference type="GO" id="GO:0006281">
    <property type="term" value="P:DNA repair"/>
    <property type="evidence" value="ECO:0007669"/>
    <property type="project" value="InterPro"/>
</dbReference>
<comment type="caution">
    <text evidence="9">The sequence shown here is derived from an EMBL/GenBank/DDBJ whole genome shotgun (WGS) entry which is preliminary data.</text>
</comment>
<evidence type="ECO:0000313" key="9">
    <source>
        <dbReference type="EMBL" id="NMM47105.1"/>
    </source>
</evidence>
<keyword evidence="10" id="KW-1185">Reference proteome</keyword>
<keyword evidence="4" id="KW-0378">Hydrolase</keyword>
<accession>A0A848IUZ0</accession>
<comment type="similarity">
    <text evidence="1">Belongs to the RecJ family.</text>
</comment>
<dbReference type="GO" id="GO:0003676">
    <property type="term" value="F:nucleic acid binding"/>
    <property type="evidence" value="ECO:0007669"/>
    <property type="project" value="InterPro"/>
</dbReference>
<gene>
    <name evidence="9" type="primary">recJ</name>
    <name evidence="9" type="ORF">HH304_01745</name>
</gene>
<proteinExistence type="inferred from homology"/>
<dbReference type="Pfam" id="PF02272">
    <property type="entry name" value="DHHA1"/>
    <property type="match status" value="1"/>
</dbReference>
<protein>
    <recommendedName>
        <fullName evidence="2">Single-stranded-DNA-specific exonuclease RecJ</fullName>
    </recommendedName>
</protein>
<feature type="domain" description="RecJ OB" evidence="8">
    <location>
        <begin position="462"/>
        <end position="569"/>
    </location>
</feature>
<dbReference type="InterPro" id="IPR003156">
    <property type="entry name" value="DHHA1_dom"/>
</dbReference>
<dbReference type="InterPro" id="IPR001667">
    <property type="entry name" value="DDH_dom"/>
</dbReference>
<dbReference type="Gene3D" id="3.10.310.30">
    <property type="match status" value="1"/>
</dbReference>
<evidence type="ECO:0000256" key="1">
    <source>
        <dbReference type="ARBA" id="ARBA00005915"/>
    </source>
</evidence>
<dbReference type="Pfam" id="PF17768">
    <property type="entry name" value="RecJ_OB"/>
    <property type="match status" value="1"/>
</dbReference>
<evidence type="ECO:0000256" key="5">
    <source>
        <dbReference type="ARBA" id="ARBA00022839"/>
    </source>
</evidence>
<dbReference type="SUPFAM" id="SSF64182">
    <property type="entry name" value="DHH phosphoesterases"/>
    <property type="match status" value="1"/>
</dbReference>
<dbReference type="InterPro" id="IPR038763">
    <property type="entry name" value="DHH_sf"/>
</dbReference>
<sequence>MGKSKLIYKWNFKKPHDPRQISDLSEAINVNEYLAEVLLNRGVSCFESAKNYFRPSINDLHDPFLMEDMDKAVSRLMQALSGGESILVFGDYDVDGTTSVALFMHTLARRHQNIHYHIPDRYEEGYGLSKIGIDKAKELGVSLLISIDCGITAIEQVEYAREKGIDVIICDHHKPGAVLPKAVAILDPKKKSCSYPYDELSGCGVGFKLLQALYQNLGWDQRELFARLDLLTVSIGSDIVPITGENRILAFYGMKVLSDSPLPGIEALMQTAGVSRDNLTIEKIVFYIGPRINAAGRMTHAHAALELLIEQDFSRAMAHADLLEDNNKERRAFDQDMTNKALDMLNSAPDWPGGNTTVLFEPSWHKGLVGIVASRCIEHYFRPTIILTEHEGEATGSARSVPGFDIYEAISSCSDLLSKFGGHKYAAGLSLPVDKVDEFKDRFEKTVSEQIEGYMLEPVLDIDKNVPLNIINERFYNILYQMQPFGPGNEEPVFISESVEIIGEPRLLKNEHVKLTLQQRKNDETIEAIGFFMGHYFPQLHDGLKLDIAYQVSLNEFRGKRTIQLMLKDIKVHQSVVLHN</sequence>
<dbReference type="EMBL" id="JABBNU010000001">
    <property type="protein sequence ID" value="NMM47105.1"/>
    <property type="molecule type" value="Genomic_DNA"/>
</dbReference>
<feature type="domain" description="DDH" evidence="6">
    <location>
        <begin position="85"/>
        <end position="215"/>
    </location>
</feature>
<evidence type="ECO:0000259" key="6">
    <source>
        <dbReference type="Pfam" id="PF01368"/>
    </source>
</evidence>
<keyword evidence="5 9" id="KW-0269">Exonuclease</keyword>
<dbReference type="NCBIfam" id="TIGR00644">
    <property type="entry name" value="recJ"/>
    <property type="match status" value="1"/>
</dbReference>
<evidence type="ECO:0000256" key="2">
    <source>
        <dbReference type="ARBA" id="ARBA00019841"/>
    </source>
</evidence>
<dbReference type="RefSeq" id="WP_169677718.1">
    <property type="nucleotide sequence ID" value="NZ_JABBNU010000001.1"/>
</dbReference>
<dbReference type="InterPro" id="IPR004610">
    <property type="entry name" value="RecJ"/>
</dbReference>
<dbReference type="AlphaFoldDB" id="A0A848IUZ0"/>
<dbReference type="Gene3D" id="3.90.1640.30">
    <property type="match status" value="1"/>
</dbReference>
<dbReference type="PANTHER" id="PTHR30255:SF2">
    <property type="entry name" value="SINGLE-STRANDED-DNA-SPECIFIC EXONUCLEASE RECJ"/>
    <property type="match status" value="1"/>
</dbReference>